<gene>
    <name evidence="1" type="ORF">E4635_06700</name>
</gene>
<evidence type="ECO:0008006" key="3">
    <source>
        <dbReference type="Google" id="ProtNLM"/>
    </source>
</evidence>
<keyword evidence="2" id="KW-1185">Reference proteome</keyword>
<dbReference type="RefSeq" id="WP_135525857.1">
    <property type="nucleotide sequence ID" value="NZ_SRLH01000003.1"/>
</dbReference>
<proteinExistence type="predicted"/>
<organism evidence="1 2">
    <name type="scientific">Flavobacterium humi</name>
    <dbReference type="NCBI Taxonomy" id="2562683"/>
    <lineage>
        <taxon>Bacteria</taxon>
        <taxon>Pseudomonadati</taxon>
        <taxon>Bacteroidota</taxon>
        <taxon>Flavobacteriia</taxon>
        <taxon>Flavobacteriales</taxon>
        <taxon>Flavobacteriaceae</taxon>
        <taxon>Flavobacterium</taxon>
    </lineage>
</organism>
<dbReference type="OrthoDB" id="1261223at2"/>
<reference evidence="1 2" key="1">
    <citation type="submission" date="2019-04" db="EMBL/GenBank/DDBJ databases">
        <title>Flavobacterium sp. strain DS2-A Genome sequencing and assembly.</title>
        <authorList>
            <person name="Kim I."/>
        </authorList>
    </citation>
    <scope>NUCLEOTIDE SEQUENCE [LARGE SCALE GENOMIC DNA]</scope>
    <source>
        <strain evidence="1 2">DS2-A</strain>
    </source>
</reference>
<accession>A0A4Z0LAT6</accession>
<dbReference type="Proteomes" id="UP000297407">
    <property type="component" value="Unassembled WGS sequence"/>
</dbReference>
<protein>
    <recommendedName>
        <fullName evidence="3">PepSY domain-containing protein</fullName>
    </recommendedName>
</protein>
<evidence type="ECO:0000313" key="2">
    <source>
        <dbReference type="Proteomes" id="UP000297407"/>
    </source>
</evidence>
<dbReference type="AlphaFoldDB" id="A0A4Z0LAT6"/>
<dbReference type="EMBL" id="SRLH01000003">
    <property type="protein sequence ID" value="TGD58597.1"/>
    <property type="molecule type" value="Genomic_DNA"/>
</dbReference>
<name>A0A4Z0LAT6_9FLAO</name>
<evidence type="ECO:0000313" key="1">
    <source>
        <dbReference type="EMBL" id="TGD58597.1"/>
    </source>
</evidence>
<comment type="caution">
    <text evidence="1">The sequence shown here is derived from an EMBL/GenBank/DDBJ whole genome shotgun (WGS) entry which is preliminary data.</text>
</comment>
<sequence>MITKEQAIENVKKYISKKNREYIEVVSDRVNFEEQKYINYGKFEEQKKDIFTVTCKLEGYTDPILHFITVDAETGEILFTTTPHGYAEEWEE</sequence>